<gene>
    <name evidence="2" type="ORF">RUM43_000995</name>
</gene>
<protein>
    <submittedName>
        <fullName evidence="2">Uncharacterized protein</fullName>
    </submittedName>
</protein>
<dbReference type="Proteomes" id="UP001372834">
    <property type="component" value="Unassembled WGS sequence"/>
</dbReference>
<dbReference type="AlphaFoldDB" id="A0AAN8XRC2"/>
<dbReference type="EMBL" id="JAWJWE010000001">
    <property type="protein sequence ID" value="KAK6644726.1"/>
    <property type="molecule type" value="Genomic_DNA"/>
</dbReference>
<feature type="region of interest" description="Disordered" evidence="1">
    <location>
        <begin position="17"/>
        <end position="40"/>
    </location>
</feature>
<proteinExistence type="predicted"/>
<reference evidence="2 3" key="1">
    <citation type="submission" date="2023-10" db="EMBL/GenBank/DDBJ databases">
        <title>Genomes of two closely related lineages of the louse Polyplax serrata with different host specificities.</title>
        <authorList>
            <person name="Martinu J."/>
            <person name="Tarabai H."/>
            <person name="Stefka J."/>
            <person name="Hypsa V."/>
        </authorList>
    </citation>
    <scope>NUCLEOTIDE SEQUENCE [LARGE SCALE GENOMIC DNA]</scope>
    <source>
        <strain evidence="2">HR10_N</strain>
    </source>
</reference>
<comment type="caution">
    <text evidence="2">The sequence shown here is derived from an EMBL/GenBank/DDBJ whole genome shotgun (WGS) entry which is preliminary data.</text>
</comment>
<name>A0AAN8XRC2_POLSC</name>
<organism evidence="2 3">
    <name type="scientific">Polyplax serrata</name>
    <name type="common">Common mouse louse</name>
    <dbReference type="NCBI Taxonomy" id="468196"/>
    <lineage>
        <taxon>Eukaryota</taxon>
        <taxon>Metazoa</taxon>
        <taxon>Ecdysozoa</taxon>
        <taxon>Arthropoda</taxon>
        <taxon>Hexapoda</taxon>
        <taxon>Insecta</taxon>
        <taxon>Pterygota</taxon>
        <taxon>Neoptera</taxon>
        <taxon>Paraneoptera</taxon>
        <taxon>Psocodea</taxon>
        <taxon>Troctomorpha</taxon>
        <taxon>Phthiraptera</taxon>
        <taxon>Anoplura</taxon>
        <taxon>Polyplacidae</taxon>
        <taxon>Polyplax</taxon>
    </lineage>
</organism>
<evidence type="ECO:0000313" key="2">
    <source>
        <dbReference type="EMBL" id="KAK6644726.1"/>
    </source>
</evidence>
<evidence type="ECO:0000256" key="1">
    <source>
        <dbReference type="SAM" id="MobiDB-lite"/>
    </source>
</evidence>
<accession>A0AAN8XRC2</accession>
<sequence length="125" mass="14246">MYLSREDAGVRRPQVLYGVGRPGNLEGSGDRGTATTATSDRDVKNLAKGLQTQVVKFNQPYDVMIVSVVYGSPETNFHLNTGTLHECWYDKGQPYVREREREIDGRSRLDAIRQEMRLQVQQEKD</sequence>
<evidence type="ECO:0000313" key="3">
    <source>
        <dbReference type="Proteomes" id="UP001372834"/>
    </source>
</evidence>